<sequence>MSPVAAMKRFRHELLAERRRLAGAAALLILAAASDAIGVFVLSDLVDSALHANGVWHFARVALLWLGITAASAGADYAGAVLATAASERIVLRLRTRVFAHVQRLSPLTHRRRGLGDLVVRHSSDLEAVEHLIASGLLSLAVAGVSIAGLLCAAFLMNAVVAGVALAAVPVLWAVSTLFSGHQARVTRDEREANSDIAEAVNTALSGHETAVADNQESREADRLARHGRRWARARLGETRLEAGFGAVVGFAEVVMTLIVTVTGVWQVRRGDLTIGQLLALTGYLAMLYPKLQELAEIRLSVVSTAVSADRIAELLDEPVHLPEPEDATALTAAAGRMELREVTFGRGPRTVLNGIDLTLEPGSIVALVGPSGVGKSTLAALLTKLEAPDSGRILLDGNDFEILSGATVREHVTLLPQTPTIKAGTVAENIAYGRPDASHDQIRAAARDAGADEFVEHMPDGYDTVLADGGVELSGGQRQRLCIARAILRDTPVLVLDEPSAALDDETVDGIVAPLRRLTAGRTTLLITHDPRLTRIADRVLTLREGRLVAPAGRHRCEDGQSSEYTPSALSTMVPKYSTPSRSATLVTKV</sequence>
<feature type="transmembrane region" description="Helical" evidence="7">
    <location>
        <begin position="62"/>
        <end position="85"/>
    </location>
</feature>
<dbReference type="SMART" id="SM00382">
    <property type="entry name" value="AAA"/>
    <property type="match status" value="1"/>
</dbReference>
<comment type="caution">
    <text evidence="10">The sequence shown here is derived from an EMBL/GenBank/DDBJ whole genome shotgun (WGS) entry which is preliminary data.</text>
</comment>
<accession>A0ABP7P2U0</accession>
<dbReference type="Gene3D" id="1.20.1560.10">
    <property type="entry name" value="ABC transporter type 1, transmembrane domain"/>
    <property type="match status" value="1"/>
</dbReference>
<dbReference type="Gene3D" id="3.40.50.300">
    <property type="entry name" value="P-loop containing nucleotide triphosphate hydrolases"/>
    <property type="match status" value="1"/>
</dbReference>
<feature type="transmembrane region" description="Helical" evidence="7">
    <location>
        <begin position="21"/>
        <end position="42"/>
    </location>
</feature>
<evidence type="ECO:0000256" key="6">
    <source>
        <dbReference type="ARBA" id="ARBA00023136"/>
    </source>
</evidence>
<dbReference type="InterPro" id="IPR039421">
    <property type="entry name" value="Type_1_exporter"/>
</dbReference>
<dbReference type="SUPFAM" id="SSF90123">
    <property type="entry name" value="ABC transporter transmembrane region"/>
    <property type="match status" value="1"/>
</dbReference>
<dbReference type="InterPro" id="IPR003593">
    <property type="entry name" value="AAA+_ATPase"/>
</dbReference>
<dbReference type="PANTHER" id="PTHR43394:SF1">
    <property type="entry name" value="ATP-BINDING CASSETTE SUB-FAMILY B MEMBER 10, MITOCHONDRIAL"/>
    <property type="match status" value="1"/>
</dbReference>
<evidence type="ECO:0000256" key="5">
    <source>
        <dbReference type="ARBA" id="ARBA00022989"/>
    </source>
</evidence>
<dbReference type="InterPro" id="IPR036640">
    <property type="entry name" value="ABC1_TM_sf"/>
</dbReference>
<dbReference type="InterPro" id="IPR003439">
    <property type="entry name" value="ABC_transporter-like_ATP-bd"/>
</dbReference>
<dbReference type="RefSeq" id="WP_344782821.1">
    <property type="nucleotide sequence ID" value="NZ_BAAAZW010000005.1"/>
</dbReference>
<feature type="transmembrane region" description="Helical" evidence="7">
    <location>
        <begin position="132"/>
        <end position="156"/>
    </location>
</feature>
<organism evidence="10 11">
    <name type="scientific">Gordonia caeni</name>
    <dbReference type="NCBI Taxonomy" id="1007097"/>
    <lineage>
        <taxon>Bacteria</taxon>
        <taxon>Bacillati</taxon>
        <taxon>Actinomycetota</taxon>
        <taxon>Actinomycetes</taxon>
        <taxon>Mycobacteriales</taxon>
        <taxon>Gordoniaceae</taxon>
        <taxon>Gordonia</taxon>
    </lineage>
</organism>
<name>A0ABP7P2U0_9ACTN</name>
<evidence type="ECO:0000259" key="9">
    <source>
        <dbReference type="PROSITE" id="PS50929"/>
    </source>
</evidence>
<dbReference type="Proteomes" id="UP001418444">
    <property type="component" value="Unassembled WGS sequence"/>
</dbReference>
<feature type="transmembrane region" description="Helical" evidence="7">
    <location>
        <begin position="243"/>
        <end position="267"/>
    </location>
</feature>
<feature type="domain" description="ABC transmembrane type-1" evidence="9">
    <location>
        <begin position="22"/>
        <end position="304"/>
    </location>
</feature>
<evidence type="ECO:0000256" key="4">
    <source>
        <dbReference type="ARBA" id="ARBA00022840"/>
    </source>
</evidence>
<dbReference type="PROSITE" id="PS00211">
    <property type="entry name" value="ABC_TRANSPORTER_1"/>
    <property type="match status" value="1"/>
</dbReference>
<gene>
    <name evidence="10" type="ORF">GCM10022231_17890</name>
</gene>
<proteinExistence type="predicted"/>
<evidence type="ECO:0008006" key="12">
    <source>
        <dbReference type="Google" id="ProtNLM"/>
    </source>
</evidence>
<dbReference type="Pfam" id="PF00005">
    <property type="entry name" value="ABC_tran"/>
    <property type="match status" value="1"/>
</dbReference>
<keyword evidence="3" id="KW-0547">Nucleotide-binding</keyword>
<dbReference type="PROSITE" id="PS50893">
    <property type="entry name" value="ABC_TRANSPORTER_2"/>
    <property type="match status" value="1"/>
</dbReference>
<evidence type="ECO:0000313" key="11">
    <source>
        <dbReference type="Proteomes" id="UP001418444"/>
    </source>
</evidence>
<feature type="domain" description="ABC transporter" evidence="8">
    <location>
        <begin position="338"/>
        <end position="571"/>
    </location>
</feature>
<dbReference type="EMBL" id="BAAAZW010000005">
    <property type="protein sequence ID" value="GAA3958761.1"/>
    <property type="molecule type" value="Genomic_DNA"/>
</dbReference>
<dbReference type="InterPro" id="IPR011527">
    <property type="entry name" value="ABC1_TM_dom"/>
</dbReference>
<keyword evidence="2 7" id="KW-0812">Transmembrane</keyword>
<dbReference type="PANTHER" id="PTHR43394">
    <property type="entry name" value="ATP-DEPENDENT PERMEASE MDL1, MITOCHONDRIAL"/>
    <property type="match status" value="1"/>
</dbReference>
<dbReference type="PROSITE" id="PS50929">
    <property type="entry name" value="ABC_TM1F"/>
    <property type="match status" value="1"/>
</dbReference>
<protein>
    <recommendedName>
        <fullName evidence="12">ABC transporter ATP-binding protein</fullName>
    </recommendedName>
</protein>
<reference evidence="11" key="1">
    <citation type="journal article" date="2019" name="Int. J. Syst. Evol. Microbiol.">
        <title>The Global Catalogue of Microorganisms (GCM) 10K type strain sequencing project: providing services to taxonomists for standard genome sequencing and annotation.</title>
        <authorList>
            <consortium name="The Broad Institute Genomics Platform"/>
            <consortium name="The Broad Institute Genome Sequencing Center for Infectious Disease"/>
            <person name="Wu L."/>
            <person name="Ma J."/>
        </authorList>
    </citation>
    <scope>NUCLEOTIDE SEQUENCE [LARGE SCALE GENOMIC DNA]</scope>
    <source>
        <strain evidence="11">JCM 16923</strain>
    </source>
</reference>
<evidence type="ECO:0000256" key="2">
    <source>
        <dbReference type="ARBA" id="ARBA00022692"/>
    </source>
</evidence>
<keyword evidence="11" id="KW-1185">Reference proteome</keyword>
<dbReference type="Pfam" id="PF00664">
    <property type="entry name" value="ABC_membrane"/>
    <property type="match status" value="1"/>
</dbReference>
<evidence type="ECO:0000256" key="3">
    <source>
        <dbReference type="ARBA" id="ARBA00022741"/>
    </source>
</evidence>
<dbReference type="InterPro" id="IPR017871">
    <property type="entry name" value="ABC_transporter-like_CS"/>
</dbReference>
<evidence type="ECO:0000259" key="8">
    <source>
        <dbReference type="PROSITE" id="PS50893"/>
    </source>
</evidence>
<dbReference type="InterPro" id="IPR027417">
    <property type="entry name" value="P-loop_NTPase"/>
</dbReference>
<evidence type="ECO:0000256" key="7">
    <source>
        <dbReference type="SAM" id="Phobius"/>
    </source>
</evidence>
<comment type="subcellular location">
    <subcellularLocation>
        <location evidence="1">Cell membrane</location>
        <topology evidence="1">Multi-pass membrane protein</topology>
    </subcellularLocation>
</comment>
<keyword evidence="5 7" id="KW-1133">Transmembrane helix</keyword>
<evidence type="ECO:0000313" key="10">
    <source>
        <dbReference type="EMBL" id="GAA3958761.1"/>
    </source>
</evidence>
<feature type="transmembrane region" description="Helical" evidence="7">
    <location>
        <begin position="162"/>
        <end position="181"/>
    </location>
</feature>
<keyword evidence="6 7" id="KW-0472">Membrane</keyword>
<dbReference type="SUPFAM" id="SSF52540">
    <property type="entry name" value="P-loop containing nucleoside triphosphate hydrolases"/>
    <property type="match status" value="1"/>
</dbReference>
<keyword evidence="4" id="KW-0067">ATP-binding</keyword>
<evidence type="ECO:0000256" key="1">
    <source>
        <dbReference type="ARBA" id="ARBA00004651"/>
    </source>
</evidence>